<dbReference type="PIRSF" id="PIRSF038984">
    <property type="entry name" value="FAD_binding_protein"/>
    <property type="match status" value="1"/>
</dbReference>
<protein>
    <recommendedName>
        <fullName evidence="1">FAD-dependent protein C-terminal domain-containing protein</fullName>
    </recommendedName>
</protein>
<dbReference type="AlphaFoldDB" id="A0A4R1RHX0"/>
<dbReference type="Gene3D" id="3.50.50.60">
    <property type="entry name" value="FAD/NAD(P)-binding domain"/>
    <property type="match status" value="2"/>
</dbReference>
<dbReference type="Gene3D" id="3.30.70.2700">
    <property type="match status" value="1"/>
</dbReference>
<dbReference type="InterPro" id="IPR028348">
    <property type="entry name" value="FAD-binding_protein"/>
</dbReference>
<organism evidence="2 3">
    <name type="scientific">Mariniflexile fucanivorans</name>
    <dbReference type="NCBI Taxonomy" id="264023"/>
    <lineage>
        <taxon>Bacteria</taxon>
        <taxon>Pseudomonadati</taxon>
        <taxon>Bacteroidota</taxon>
        <taxon>Flavobacteriia</taxon>
        <taxon>Flavobacteriales</taxon>
        <taxon>Flavobacteriaceae</taxon>
        <taxon>Mariniflexile</taxon>
    </lineage>
</organism>
<dbReference type="OrthoDB" id="9772594at2"/>
<evidence type="ECO:0000259" key="1">
    <source>
        <dbReference type="Pfam" id="PF21688"/>
    </source>
</evidence>
<accession>A0A4R1RHX0</accession>
<dbReference type="PANTHER" id="PTHR42842:SF3">
    <property type="entry name" value="FAD_NAD(P)-BINDING OXIDOREDUCTASE FAMILY PROTEIN"/>
    <property type="match status" value="1"/>
</dbReference>
<dbReference type="PANTHER" id="PTHR42842">
    <property type="entry name" value="FAD/NAD(P)-BINDING OXIDOREDUCTASE"/>
    <property type="match status" value="1"/>
</dbReference>
<comment type="caution">
    <text evidence="2">The sequence shown here is derived from an EMBL/GenBank/DDBJ whole genome shotgun (WGS) entry which is preliminary data.</text>
</comment>
<name>A0A4R1RHX0_9FLAO</name>
<gene>
    <name evidence="2" type="ORF">EV196_105198</name>
</gene>
<dbReference type="Proteomes" id="UP000295455">
    <property type="component" value="Unassembled WGS sequence"/>
</dbReference>
<dbReference type="PRINTS" id="PR00411">
    <property type="entry name" value="PNDRDTASEI"/>
</dbReference>
<dbReference type="Pfam" id="PF21688">
    <property type="entry name" value="FAD-depend_C"/>
    <property type="match status" value="1"/>
</dbReference>
<keyword evidence="3" id="KW-1185">Reference proteome</keyword>
<dbReference type="SUPFAM" id="SSF51905">
    <property type="entry name" value="FAD/NAD(P)-binding domain"/>
    <property type="match status" value="1"/>
</dbReference>
<feature type="domain" description="FAD-dependent protein C-terminal" evidence="1">
    <location>
        <begin position="269"/>
        <end position="467"/>
    </location>
</feature>
<evidence type="ECO:0000313" key="2">
    <source>
        <dbReference type="EMBL" id="TCL65536.1"/>
    </source>
</evidence>
<dbReference type="RefSeq" id="WP_132217948.1">
    <property type="nucleotide sequence ID" value="NZ_OX156936.1"/>
</dbReference>
<evidence type="ECO:0000313" key="3">
    <source>
        <dbReference type="Proteomes" id="UP000295455"/>
    </source>
</evidence>
<proteinExistence type="predicted"/>
<dbReference type="InterPro" id="IPR036188">
    <property type="entry name" value="FAD/NAD-bd_sf"/>
</dbReference>
<reference evidence="2 3" key="1">
    <citation type="submission" date="2019-03" db="EMBL/GenBank/DDBJ databases">
        <title>Genomic Encyclopedia of Type Strains, Phase IV (KMG-IV): sequencing the most valuable type-strain genomes for metagenomic binning, comparative biology and taxonomic classification.</title>
        <authorList>
            <person name="Goeker M."/>
        </authorList>
    </citation>
    <scope>NUCLEOTIDE SEQUENCE [LARGE SCALE GENOMIC DNA]</scope>
    <source>
        <strain evidence="2 3">DSM 18792</strain>
    </source>
</reference>
<dbReference type="InterPro" id="IPR049516">
    <property type="entry name" value="FAD-depend_C"/>
</dbReference>
<dbReference type="EMBL" id="SLUP01000005">
    <property type="protein sequence ID" value="TCL65536.1"/>
    <property type="molecule type" value="Genomic_DNA"/>
</dbReference>
<sequence length="518" mass="57578">MIKELQLRISLKEEERSDILLQKASHILDIDKEDITGVKVLRKSIDARKPKIVFNYKIAVYIREVLPKTSEYQFDYKDVSKAKPIHIIGFGPAGMYAALRCIELGFKPIVLERGKNVKDRRRDLKAINRDHFVNEDSNYCFGEGGAGTYSDGKLYTRSLKRGDVRRIFENLVYHGATDQILVDAHPHIGTNKLPKVVQNIRETILKHGGEIHFETRVTDFTIKNNKIQAIQLLNGNEMPANRVILATGHSARDIFYLLHNKEIALEAKSFAMGVRVEHPQHIIDAIQYHCSGDRHELLPPASYSLVQQVNDRGVYSFCMCPGGFIVPAATANGEVVVNGMSPSKRNNLFANSGIVVEIDVNKDLPKYEQFGALKGLEYQKNLERMAFTAGGRSQVAPAQRLTDFVEGRLSADLNPTSYQPGLNSAPLHSLLPKLIGSRLRKGFDSFGQKMKGYYTSEANIIGVESRTSSPVCIPRNENLEHPQIEGLFPCGEGGGYAGGIVSAAMDGERCAEAAIKNL</sequence>